<dbReference type="EMBL" id="CAFBPQ010000001">
    <property type="protein sequence ID" value="CAB5012270.1"/>
    <property type="molecule type" value="Genomic_DNA"/>
</dbReference>
<dbReference type="InterPro" id="IPR002347">
    <property type="entry name" value="SDR_fam"/>
</dbReference>
<dbReference type="EMBL" id="CAFBMM010000001">
    <property type="protein sequence ID" value="CAB4893257.1"/>
    <property type="molecule type" value="Genomic_DNA"/>
</dbReference>
<dbReference type="AlphaFoldDB" id="A0A6J7FCX3"/>
<dbReference type="FunFam" id="3.40.50.720:FF:000084">
    <property type="entry name" value="Short-chain dehydrogenase reductase"/>
    <property type="match status" value="1"/>
</dbReference>
<dbReference type="SUPFAM" id="SSF51735">
    <property type="entry name" value="NAD(P)-binding Rossmann-fold domains"/>
    <property type="match status" value="1"/>
</dbReference>
<dbReference type="Gene3D" id="3.40.50.720">
    <property type="entry name" value="NAD(P)-binding Rossmann-like Domain"/>
    <property type="match status" value="1"/>
</dbReference>
<keyword evidence="2" id="KW-0560">Oxidoreductase</keyword>
<dbReference type="InterPro" id="IPR036291">
    <property type="entry name" value="NAD(P)-bd_dom_sf"/>
</dbReference>
<proteinExistence type="inferred from homology"/>
<dbReference type="PRINTS" id="PR00081">
    <property type="entry name" value="GDHRDH"/>
</dbReference>
<name>A0A6J7FCX3_9ZZZZ</name>
<sequence length="259" mass="26767">MDRLKGKVALITGAGTGMGSVAAQIFAAEGARIMVVDINAEMGNATVEAIKSEGGQAAFIAADVSDEQQVQAMVKGALDNFGALHIVYNNAGIFPADDGGLTETSSSTWDQVLAVNLKGVWLGCKYAIPALIASGGGSIINVASFVALMGAATPQIAYTASKGGVLAMTREIAVEYARKKIRANALCPGPIDTPLLAELMANPEWARRRLMHIPMGRPGRPEEIAKAALFLASDDASFMTGAALVVDGGITAAYVTPED</sequence>
<dbReference type="NCBIfam" id="NF005559">
    <property type="entry name" value="PRK07231.1"/>
    <property type="match status" value="1"/>
</dbReference>
<evidence type="ECO:0000313" key="3">
    <source>
        <dbReference type="EMBL" id="CAB4715565.1"/>
    </source>
</evidence>
<protein>
    <submittedName>
        <fullName evidence="4">Unannotated protein</fullName>
    </submittedName>
</protein>
<dbReference type="PANTHER" id="PTHR42760:SF115">
    <property type="entry name" value="3-OXOACYL-[ACYL-CARRIER-PROTEIN] REDUCTASE FABG"/>
    <property type="match status" value="1"/>
</dbReference>
<dbReference type="PANTHER" id="PTHR42760">
    <property type="entry name" value="SHORT-CHAIN DEHYDROGENASES/REDUCTASES FAMILY MEMBER"/>
    <property type="match status" value="1"/>
</dbReference>
<reference evidence="4" key="1">
    <citation type="submission" date="2020-05" db="EMBL/GenBank/DDBJ databases">
        <authorList>
            <person name="Chiriac C."/>
            <person name="Salcher M."/>
            <person name="Ghai R."/>
            <person name="Kavagutti S V."/>
        </authorList>
    </citation>
    <scope>NUCLEOTIDE SEQUENCE</scope>
</reference>
<dbReference type="PRINTS" id="PR00080">
    <property type="entry name" value="SDRFAMILY"/>
</dbReference>
<organism evidence="4">
    <name type="scientific">freshwater metagenome</name>
    <dbReference type="NCBI Taxonomy" id="449393"/>
    <lineage>
        <taxon>unclassified sequences</taxon>
        <taxon>metagenomes</taxon>
        <taxon>ecological metagenomes</taxon>
    </lineage>
</organism>
<dbReference type="Pfam" id="PF13561">
    <property type="entry name" value="adh_short_C2"/>
    <property type="match status" value="1"/>
</dbReference>
<gene>
    <name evidence="3" type="ORF">UFOPK2683_00252</name>
    <name evidence="4" type="ORF">UFOPK3605_00035</name>
    <name evidence="5" type="ORF">UFOPK3897_00039</name>
    <name evidence="6" type="ORF">UFOPK4121_00120</name>
</gene>
<evidence type="ECO:0000313" key="6">
    <source>
        <dbReference type="EMBL" id="CAB5012270.1"/>
    </source>
</evidence>
<evidence type="ECO:0000256" key="2">
    <source>
        <dbReference type="ARBA" id="ARBA00023002"/>
    </source>
</evidence>
<evidence type="ECO:0000313" key="4">
    <source>
        <dbReference type="EMBL" id="CAB4893257.1"/>
    </source>
</evidence>
<accession>A0A6J7FCX3</accession>
<dbReference type="GO" id="GO:0016616">
    <property type="term" value="F:oxidoreductase activity, acting on the CH-OH group of donors, NAD or NADP as acceptor"/>
    <property type="evidence" value="ECO:0007669"/>
    <property type="project" value="TreeGrafter"/>
</dbReference>
<dbReference type="CDD" id="cd05233">
    <property type="entry name" value="SDR_c"/>
    <property type="match status" value="1"/>
</dbReference>
<dbReference type="EMBL" id="CAEZYK010000008">
    <property type="protein sequence ID" value="CAB4715565.1"/>
    <property type="molecule type" value="Genomic_DNA"/>
</dbReference>
<evidence type="ECO:0000256" key="1">
    <source>
        <dbReference type="ARBA" id="ARBA00006484"/>
    </source>
</evidence>
<comment type="similarity">
    <text evidence="1">Belongs to the short-chain dehydrogenases/reductases (SDR) family.</text>
</comment>
<evidence type="ECO:0000313" key="5">
    <source>
        <dbReference type="EMBL" id="CAB4968012.1"/>
    </source>
</evidence>
<dbReference type="EMBL" id="CAFBOF010000001">
    <property type="protein sequence ID" value="CAB4968012.1"/>
    <property type="molecule type" value="Genomic_DNA"/>
</dbReference>